<evidence type="ECO:0000313" key="3">
    <source>
        <dbReference type="Proteomes" id="UP001342314"/>
    </source>
</evidence>
<accession>A0AAV5G4A9</accession>
<dbReference type="PANTHER" id="PTHR28094">
    <property type="entry name" value="MEIOTICALLY UP-REGULATED GENE 113 PROTEIN"/>
    <property type="match status" value="1"/>
</dbReference>
<dbReference type="PANTHER" id="PTHR28094:SF1">
    <property type="entry name" value="MEIOTICALLY UP-REGULATED GENE 113 PROTEIN"/>
    <property type="match status" value="1"/>
</dbReference>
<feature type="region of interest" description="Disordered" evidence="1">
    <location>
        <begin position="123"/>
        <end position="236"/>
    </location>
</feature>
<reference evidence="2 3" key="1">
    <citation type="submission" date="2021-12" db="EMBL/GenBank/DDBJ databases">
        <title>High titer production of polyol ester of fatty acids by Rhodotorula paludigena BS15 towards product separation-free biomass refinery.</title>
        <authorList>
            <person name="Mano J."/>
            <person name="Ono H."/>
            <person name="Tanaka T."/>
            <person name="Naito K."/>
            <person name="Sushida H."/>
            <person name="Ike M."/>
            <person name="Tokuyasu K."/>
            <person name="Kitaoka M."/>
        </authorList>
    </citation>
    <scope>NUCLEOTIDE SEQUENCE [LARGE SCALE GENOMIC DNA]</scope>
    <source>
        <strain evidence="2 3">BS15</strain>
    </source>
</reference>
<sequence>MGAFADLFSRSSPERSPTRAPLSTLDIPLPPPQPLWALATEPDLAARHRRHCHGPRAPFNVYDGATLKAGADGRAAQTLRDQRVKRVGSSWDAACEARRSQPRSCDAGMADLSISERGELHDIRSHHCPSEPRRAARANSPPTARTDTPSAAAPRETAQAHELPPPLPPPPPYHSPSLAILPSPPVPPGLPERAVSEIASPRRAPAPRAPRVSHFSTPSSSPSKRPRDAKQCSGITAQSRRCTRLVSSLHSRVLDEDEGEVEGEEGEAPAYCAQHAKSALVESGCFVSCVLERAEGAEAGAAKEDRERVVRREERWIRFEDWIPMELPLETQALLRHYMAEPVSERDTSGEANQLIICNSYIYIHELVPRDTPSHLTNSSTASPSPRALIKLGRALRPVHRLSQWRASCPSREPIVRDILPRAPSPTLAAAGAMRGVELRFAERGTRNHHRWERLCLVELAGRTGGAKAGGAKERCADCGKKHVECFWVERGAVSGCGGAGEAGEAVWTVREVVERWERWCRDVLG</sequence>
<feature type="compositionally biased region" description="Basic and acidic residues" evidence="1">
    <location>
        <begin position="123"/>
        <end position="134"/>
    </location>
</feature>
<proteinExistence type="predicted"/>
<feature type="compositionally biased region" description="Polar residues" evidence="1">
    <location>
        <begin position="140"/>
        <end position="149"/>
    </location>
</feature>
<dbReference type="Proteomes" id="UP001342314">
    <property type="component" value="Unassembled WGS sequence"/>
</dbReference>
<gene>
    <name evidence="2" type="ORF">Rhopal_000025-T1</name>
</gene>
<dbReference type="AlphaFoldDB" id="A0AAV5G4A9"/>
<feature type="region of interest" description="Disordered" evidence="1">
    <location>
        <begin position="1"/>
        <end position="31"/>
    </location>
</feature>
<dbReference type="InterPro" id="IPR053006">
    <property type="entry name" value="Meiosis_regulatory"/>
</dbReference>
<name>A0AAV5G4A9_9BASI</name>
<feature type="compositionally biased region" description="Pro residues" evidence="1">
    <location>
        <begin position="163"/>
        <end position="174"/>
    </location>
</feature>
<protein>
    <submittedName>
        <fullName evidence="2">Uncharacterized protein</fullName>
    </submittedName>
</protein>
<evidence type="ECO:0000313" key="2">
    <source>
        <dbReference type="EMBL" id="GJN87080.1"/>
    </source>
</evidence>
<keyword evidence="3" id="KW-1185">Reference proteome</keyword>
<evidence type="ECO:0000256" key="1">
    <source>
        <dbReference type="SAM" id="MobiDB-lite"/>
    </source>
</evidence>
<feature type="compositionally biased region" description="Low complexity" evidence="1">
    <location>
        <begin position="209"/>
        <end position="223"/>
    </location>
</feature>
<dbReference type="EMBL" id="BQKY01000001">
    <property type="protein sequence ID" value="GJN87080.1"/>
    <property type="molecule type" value="Genomic_DNA"/>
</dbReference>
<comment type="caution">
    <text evidence="2">The sequence shown here is derived from an EMBL/GenBank/DDBJ whole genome shotgun (WGS) entry which is preliminary data.</text>
</comment>
<organism evidence="2 3">
    <name type="scientific">Rhodotorula paludigena</name>
    <dbReference type="NCBI Taxonomy" id="86838"/>
    <lineage>
        <taxon>Eukaryota</taxon>
        <taxon>Fungi</taxon>
        <taxon>Dikarya</taxon>
        <taxon>Basidiomycota</taxon>
        <taxon>Pucciniomycotina</taxon>
        <taxon>Microbotryomycetes</taxon>
        <taxon>Sporidiobolales</taxon>
        <taxon>Sporidiobolaceae</taxon>
        <taxon>Rhodotorula</taxon>
    </lineage>
</organism>